<dbReference type="SMART" id="SM00042">
    <property type="entry name" value="CUB"/>
    <property type="match status" value="1"/>
</dbReference>
<keyword evidence="7" id="KW-1185">Reference proteome</keyword>
<feature type="region of interest" description="Disordered" evidence="3">
    <location>
        <begin position="376"/>
        <end position="462"/>
    </location>
</feature>
<dbReference type="Pfam" id="PF00431">
    <property type="entry name" value="CUB"/>
    <property type="match status" value="2"/>
</dbReference>
<dbReference type="PANTHER" id="PTHR46908">
    <property type="entry name" value="CUBILIN-LIKE PROTEIN"/>
    <property type="match status" value="1"/>
</dbReference>
<organism evidence="6 7">
    <name type="scientific">Clytia hemisphaerica</name>
    <dbReference type="NCBI Taxonomy" id="252671"/>
    <lineage>
        <taxon>Eukaryota</taxon>
        <taxon>Metazoa</taxon>
        <taxon>Cnidaria</taxon>
        <taxon>Hydrozoa</taxon>
        <taxon>Hydroidolina</taxon>
        <taxon>Leptothecata</taxon>
        <taxon>Obeliida</taxon>
        <taxon>Clytiidae</taxon>
        <taxon>Clytia</taxon>
    </lineage>
</organism>
<dbReference type="GeneID" id="136807028"/>
<evidence type="ECO:0000256" key="2">
    <source>
        <dbReference type="PROSITE-ProRule" id="PRU00059"/>
    </source>
</evidence>
<evidence type="ECO:0000259" key="5">
    <source>
        <dbReference type="PROSITE" id="PS01180"/>
    </source>
</evidence>
<reference evidence="6" key="1">
    <citation type="submission" date="2021-01" db="UniProtKB">
        <authorList>
            <consortium name="EnsemblMetazoa"/>
        </authorList>
    </citation>
    <scope>IDENTIFICATION</scope>
</reference>
<dbReference type="InterPro" id="IPR052129">
    <property type="entry name" value="Spermadhesin-Link_domain"/>
</dbReference>
<evidence type="ECO:0000256" key="3">
    <source>
        <dbReference type="SAM" id="MobiDB-lite"/>
    </source>
</evidence>
<feature type="domain" description="CUB" evidence="5">
    <location>
        <begin position="35"/>
        <end position="158"/>
    </location>
</feature>
<name>A0A7M5X7Y1_9CNID</name>
<dbReference type="CDD" id="cd00041">
    <property type="entry name" value="CUB"/>
    <property type="match status" value="1"/>
</dbReference>
<feature type="compositionally biased region" description="Low complexity" evidence="3">
    <location>
        <begin position="504"/>
        <end position="517"/>
    </location>
</feature>
<evidence type="ECO:0000256" key="4">
    <source>
        <dbReference type="SAM" id="Phobius"/>
    </source>
</evidence>
<dbReference type="Proteomes" id="UP000594262">
    <property type="component" value="Unplaced"/>
</dbReference>
<dbReference type="Gene3D" id="2.60.120.290">
    <property type="entry name" value="Spermadhesin, CUB domain"/>
    <property type="match status" value="2"/>
</dbReference>
<evidence type="ECO:0000313" key="7">
    <source>
        <dbReference type="Proteomes" id="UP000594262"/>
    </source>
</evidence>
<dbReference type="RefSeq" id="XP_066919698.1">
    <property type="nucleotide sequence ID" value="XM_067063597.1"/>
</dbReference>
<evidence type="ECO:0000313" key="6">
    <source>
        <dbReference type="EnsemblMetazoa" id="CLYHEMP018948.1"/>
    </source>
</evidence>
<dbReference type="SUPFAM" id="SSF49854">
    <property type="entry name" value="Spermadhesin, CUB domain"/>
    <property type="match status" value="2"/>
</dbReference>
<dbReference type="InterPro" id="IPR000859">
    <property type="entry name" value="CUB_dom"/>
</dbReference>
<keyword evidence="1" id="KW-1015">Disulfide bond</keyword>
<feature type="transmembrane region" description="Helical" evidence="4">
    <location>
        <begin position="12"/>
        <end position="33"/>
    </location>
</feature>
<protein>
    <recommendedName>
        <fullName evidence="5">CUB domain-containing protein</fullName>
    </recommendedName>
</protein>
<proteinExistence type="predicted"/>
<feature type="compositionally biased region" description="Polar residues" evidence="3">
    <location>
        <begin position="429"/>
        <end position="438"/>
    </location>
</feature>
<dbReference type="EnsemblMetazoa" id="CLYHEMT018948.1">
    <property type="protein sequence ID" value="CLYHEMP018948.1"/>
    <property type="gene ID" value="CLYHEMG018948"/>
</dbReference>
<evidence type="ECO:0000256" key="1">
    <source>
        <dbReference type="ARBA" id="ARBA00023157"/>
    </source>
</evidence>
<dbReference type="InterPro" id="IPR035914">
    <property type="entry name" value="Sperma_CUB_dom_sf"/>
</dbReference>
<dbReference type="PROSITE" id="PS01180">
    <property type="entry name" value="CUB"/>
    <property type="match status" value="2"/>
</dbReference>
<accession>A0A7M5X7Y1</accession>
<feature type="region of interest" description="Disordered" evidence="3">
    <location>
        <begin position="484"/>
        <end position="524"/>
    </location>
</feature>
<keyword evidence="4" id="KW-0472">Membrane</keyword>
<dbReference type="PANTHER" id="PTHR46908:SF8">
    <property type="entry name" value="C-TYPE LECTIN DOMAIN-CONTAINING PROTEIN"/>
    <property type="match status" value="1"/>
</dbReference>
<feature type="compositionally biased region" description="Polar residues" evidence="3">
    <location>
        <begin position="451"/>
        <end position="462"/>
    </location>
</feature>
<feature type="domain" description="CUB" evidence="5">
    <location>
        <begin position="166"/>
        <end position="292"/>
    </location>
</feature>
<feature type="compositionally biased region" description="Low complexity" evidence="3">
    <location>
        <begin position="439"/>
        <end position="450"/>
    </location>
</feature>
<comment type="caution">
    <text evidence="2">Lacks conserved residue(s) required for the propagation of feature annotation.</text>
</comment>
<feature type="transmembrane region" description="Helical" evidence="4">
    <location>
        <begin position="322"/>
        <end position="345"/>
    </location>
</feature>
<keyword evidence="4" id="KW-1133">Transmembrane helix</keyword>
<sequence>MNNVRKTQEKWLAIYLLAISSLYLPVSTVKALYQCSRYYDKSCKVYDRTMATKARIYSMGYHTTEYYNIEIASSFHNMDRMLRLKWESFRLSGDMPDCSKDKVVVFTGCYDQEVVGTFCGNENKPHDIYTHSKCVTLKFVNGDNYRSRFQVIAEYIDLASIPHSGCTWYDRVLTEPSGVIFSPGWPHGTGKNRVECNWRIRTQSDKIITLNIMDDDFKSHTYSCQSYLKLDGKLSNPYYLFYKKICDNRYYNGDRPSNTYNTYNSDVKVEYVFKKVFNNKNYRGLVLGWTTYDNPKQHTRQTVAPTVTNNHKNSANNRKPQFTTTGVVTSSIFAIVVLSVMIMCARARHRRATLLARQHANQSVVANQLNRERTLAASSSTNGVARASNQESGNGNLSDIEKINTTPYYLPPPRYTATDSTGPPPSYNDIFSSMPSSEQQAPNQYPAQPYTNQMPPQQGPNRSTYNLPPVYNGMQPITIPLQTTSAAPQQHPDTHSGTAGSVRVVAPYPQAVPPQQASIDNPPA</sequence>
<keyword evidence="4" id="KW-0812">Transmembrane</keyword>
<feature type="compositionally biased region" description="Polar residues" evidence="3">
    <location>
        <begin position="376"/>
        <end position="397"/>
    </location>
</feature>
<dbReference type="AlphaFoldDB" id="A0A7M5X7Y1"/>